<dbReference type="STRING" id="536979.SAMN04488055_4083"/>
<dbReference type="EMBL" id="FSRA01000002">
    <property type="protein sequence ID" value="SIO44443.1"/>
    <property type="molecule type" value="Genomic_DNA"/>
</dbReference>
<evidence type="ECO:0000313" key="2">
    <source>
        <dbReference type="Proteomes" id="UP000185003"/>
    </source>
</evidence>
<gene>
    <name evidence="1" type="ORF">SAMN04488055_4083</name>
</gene>
<organism evidence="1 2">
    <name type="scientific">Chitinophaga niabensis</name>
    <dbReference type="NCBI Taxonomy" id="536979"/>
    <lineage>
        <taxon>Bacteria</taxon>
        <taxon>Pseudomonadati</taxon>
        <taxon>Bacteroidota</taxon>
        <taxon>Chitinophagia</taxon>
        <taxon>Chitinophagales</taxon>
        <taxon>Chitinophagaceae</taxon>
        <taxon>Chitinophaga</taxon>
    </lineage>
</organism>
<accession>A0A1N6JJM8</accession>
<evidence type="ECO:0000313" key="1">
    <source>
        <dbReference type="EMBL" id="SIO44443.1"/>
    </source>
</evidence>
<proteinExistence type="predicted"/>
<keyword evidence="2" id="KW-1185">Reference proteome</keyword>
<dbReference type="RefSeq" id="WP_074241457.1">
    <property type="nucleotide sequence ID" value="NZ_FSRA01000002.1"/>
</dbReference>
<protein>
    <submittedName>
        <fullName evidence="1">Uncharacterized protein</fullName>
    </submittedName>
</protein>
<sequence length="59" mass="6629">MKKPGKTFITGRLSEAFYLGDIPAESLPEKGLSKLLLMLAVHFKGNDWPLPSRPFNKNK</sequence>
<reference evidence="2" key="1">
    <citation type="submission" date="2016-11" db="EMBL/GenBank/DDBJ databases">
        <authorList>
            <person name="Varghese N."/>
            <person name="Submissions S."/>
        </authorList>
    </citation>
    <scope>NUCLEOTIDE SEQUENCE [LARGE SCALE GENOMIC DNA]</scope>
    <source>
        <strain evidence="2">DSM 24787</strain>
    </source>
</reference>
<dbReference type="AlphaFoldDB" id="A0A1N6JJM8"/>
<name>A0A1N6JJM8_9BACT</name>
<dbReference type="Proteomes" id="UP000185003">
    <property type="component" value="Unassembled WGS sequence"/>
</dbReference>